<feature type="non-terminal residue" evidence="13">
    <location>
        <position position="315"/>
    </location>
</feature>
<protein>
    <recommendedName>
        <fullName evidence="3">polynucleotide adenylyltransferase</fullName>
        <ecNumber evidence="3">2.7.7.19</ecNumber>
    </recommendedName>
</protein>
<dbReference type="EMBL" id="CAJNOH010016387">
    <property type="protein sequence ID" value="CAF1570511.1"/>
    <property type="molecule type" value="Genomic_DNA"/>
</dbReference>
<dbReference type="GO" id="GO:0005524">
    <property type="term" value="F:ATP binding"/>
    <property type="evidence" value="ECO:0007669"/>
    <property type="project" value="UniProtKB-KW"/>
</dbReference>
<evidence type="ECO:0000256" key="3">
    <source>
        <dbReference type="ARBA" id="ARBA00012388"/>
    </source>
</evidence>
<dbReference type="InterPro" id="IPR007012">
    <property type="entry name" value="PolA_pol_cen_dom"/>
</dbReference>
<keyword evidence="5" id="KW-0808">Transferase</keyword>
<dbReference type="PANTHER" id="PTHR10682:SF10">
    <property type="entry name" value="POLYNUCLEOTIDE ADENYLYLTRANSFERASE"/>
    <property type="match status" value="1"/>
</dbReference>
<proteinExistence type="inferred from homology"/>
<dbReference type="EC" id="2.7.7.19" evidence="3"/>
<evidence type="ECO:0000256" key="4">
    <source>
        <dbReference type="ARBA" id="ARBA00022664"/>
    </source>
</evidence>
<dbReference type="Pfam" id="PF04928">
    <property type="entry name" value="PAP_central"/>
    <property type="match status" value="1"/>
</dbReference>
<keyword evidence="7" id="KW-0067">ATP-binding</keyword>
<sequence length="315" mass="37039">TSFDETLHQLKYDTNELNNYIINLLERQIEGNLKDEIIYYRKIQALFPIISILFNDQTKVEIFVQIQINKEQSYEQKSSNDFNSQESIHGVHEIERLLIYVRYPPIFQHLLTFIRTWAQHVGLYGQVYGYLSGYSWAILCAYICRRYLSPIKSLSSIEHFSIEEFFSLVQQFFSTFAQFNWSSEALRLYPKSYKQITFSEKTSVYNRGSMRIISPSPPYNNAGRSTINSTRDLIIQGFQRVLQLLNKINTITCEDKSNALKQILELNNDFPNEKTKSLLQLTLSSENISELDEWIGWMKSRLAHFINDCEEECHL</sequence>
<reference evidence="13" key="1">
    <citation type="submission" date="2021-02" db="EMBL/GenBank/DDBJ databases">
        <authorList>
            <person name="Nowell W R."/>
        </authorList>
    </citation>
    <scope>NUCLEOTIDE SEQUENCE</scope>
</reference>
<name>A0A816H4K4_9BILA</name>
<organism evidence="13 15">
    <name type="scientific">Rotaria sordida</name>
    <dbReference type="NCBI Taxonomy" id="392033"/>
    <lineage>
        <taxon>Eukaryota</taxon>
        <taxon>Metazoa</taxon>
        <taxon>Spiralia</taxon>
        <taxon>Gnathifera</taxon>
        <taxon>Rotifera</taxon>
        <taxon>Eurotatoria</taxon>
        <taxon>Bdelloidea</taxon>
        <taxon>Philodinida</taxon>
        <taxon>Philodinidae</taxon>
        <taxon>Rotaria</taxon>
    </lineage>
</organism>
<evidence type="ECO:0000313" key="13">
    <source>
        <dbReference type="EMBL" id="CAF1681294.1"/>
    </source>
</evidence>
<evidence type="ECO:0000256" key="1">
    <source>
        <dbReference type="ARBA" id="ARBA00004123"/>
    </source>
</evidence>
<keyword evidence="6" id="KW-0547">Nucleotide-binding</keyword>
<keyword evidence="4" id="KW-0507">mRNA processing</keyword>
<feature type="non-terminal residue" evidence="13">
    <location>
        <position position="1"/>
    </location>
</feature>
<keyword evidence="15" id="KW-1185">Reference proteome</keyword>
<dbReference type="AlphaFoldDB" id="A0A816H4K4"/>
<evidence type="ECO:0000313" key="11">
    <source>
        <dbReference type="EMBL" id="CAF1570511.1"/>
    </source>
</evidence>
<evidence type="ECO:0000256" key="6">
    <source>
        <dbReference type="ARBA" id="ARBA00022741"/>
    </source>
</evidence>
<evidence type="ECO:0000313" key="14">
    <source>
        <dbReference type="EMBL" id="CAF1681300.1"/>
    </source>
</evidence>
<comment type="caution">
    <text evidence="13">The sequence shown here is derived from an EMBL/GenBank/DDBJ whole genome shotgun (WGS) entry which is preliminary data.</text>
</comment>
<evidence type="ECO:0000256" key="8">
    <source>
        <dbReference type="ARBA" id="ARBA00023242"/>
    </source>
</evidence>
<evidence type="ECO:0000313" key="15">
    <source>
        <dbReference type="Proteomes" id="UP000663870"/>
    </source>
</evidence>
<dbReference type="SUPFAM" id="SSF81631">
    <property type="entry name" value="PAP/OAS1 substrate-binding domain"/>
    <property type="match status" value="1"/>
</dbReference>
<dbReference type="EMBL" id="CAJNOL010018347">
    <property type="protein sequence ID" value="CAF1681300.1"/>
    <property type="molecule type" value="Genomic_DNA"/>
</dbReference>
<evidence type="ECO:0000256" key="7">
    <source>
        <dbReference type="ARBA" id="ARBA00022840"/>
    </source>
</evidence>
<dbReference type="GO" id="GO:0005634">
    <property type="term" value="C:nucleus"/>
    <property type="evidence" value="ECO:0007669"/>
    <property type="project" value="UniProtKB-SubCell"/>
</dbReference>
<feature type="domain" description="Poly(A) polymerase central" evidence="10">
    <location>
        <begin position="107"/>
        <end position="252"/>
    </location>
</feature>
<dbReference type="EMBL" id="CAJNOL010018346">
    <property type="protein sequence ID" value="CAF1681294.1"/>
    <property type="molecule type" value="Genomic_DNA"/>
</dbReference>
<evidence type="ECO:0000259" key="10">
    <source>
        <dbReference type="Pfam" id="PF04928"/>
    </source>
</evidence>
<dbReference type="Proteomes" id="UP000663870">
    <property type="component" value="Unassembled WGS sequence"/>
</dbReference>
<dbReference type="PANTHER" id="PTHR10682">
    <property type="entry name" value="POLY A POLYMERASE"/>
    <property type="match status" value="1"/>
</dbReference>
<comment type="subcellular location">
    <subcellularLocation>
        <location evidence="1">Nucleus</location>
    </subcellularLocation>
</comment>
<dbReference type="GO" id="GO:0006397">
    <property type="term" value="P:mRNA processing"/>
    <property type="evidence" value="ECO:0007669"/>
    <property type="project" value="UniProtKB-KW"/>
</dbReference>
<evidence type="ECO:0000256" key="5">
    <source>
        <dbReference type="ARBA" id="ARBA00022679"/>
    </source>
</evidence>
<gene>
    <name evidence="13" type="ORF">JXQ802_LOCUS59200</name>
    <name evidence="14" type="ORF">JXQ802_LOCUS59201</name>
    <name evidence="11" type="ORF">PYM288_LOCUS42541</name>
    <name evidence="12" type="ORF">PYM288_LOCUS42542</name>
</gene>
<evidence type="ECO:0000256" key="2">
    <source>
        <dbReference type="ARBA" id="ARBA00010912"/>
    </source>
</evidence>
<comment type="similarity">
    <text evidence="2">Belongs to the poly(A) polymerase family.</text>
</comment>
<dbReference type="EMBL" id="CAJNOH010016389">
    <property type="protein sequence ID" value="CAF1570526.1"/>
    <property type="molecule type" value="Genomic_DNA"/>
</dbReference>
<dbReference type="Gene3D" id="1.10.1410.10">
    <property type="match status" value="1"/>
</dbReference>
<dbReference type="Proteomes" id="UP000663854">
    <property type="component" value="Unassembled WGS sequence"/>
</dbReference>
<evidence type="ECO:0000313" key="12">
    <source>
        <dbReference type="EMBL" id="CAF1570526.1"/>
    </source>
</evidence>
<keyword evidence="8" id="KW-0539">Nucleus</keyword>
<comment type="catalytic activity">
    <reaction evidence="9">
        <text>RNA(n) + ATP = RNA(n)-3'-adenine ribonucleotide + diphosphate</text>
        <dbReference type="Rhea" id="RHEA:11332"/>
        <dbReference type="Rhea" id="RHEA-COMP:14527"/>
        <dbReference type="Rhea" id="RHEA-COMP:17347"/>
        <dbReference type="ChEBI" id="CHEBI:30616"/>
        <dbReference type="ChEBI" id="CHEBI:33019"/>
        <dbReference type="ChEBI" id="CHEBI:140395"/>
        <dbReference type="ChEBI" id="CHEBI:173115"/>
        <dbReference type="EC" id="2.7.7.19"/>
    </reaction>
</comment>
<dbReference type="GO" id="GO:1990817">
    <property type="term" value="F:poly(A) RNA polymerase activity"/>
    <property type="evidence" value="ECO:0007669"/>
    <property type="project" value="UniProtKB-EC"/>
</dbReference>
<evidence type="ECO:0000256" key="9">
    <source>
        <dbReference type="ARBA" id="ARBA00048830"/>
    </source>
</evidence>
<accession>A0A816H4K4</accession>